<evidence type="ECO:0000313" key="3">
    <source>
        <dbReference type="WBParaSite" id="ASIM_0000420301-mRNA-1"/>
    </source>
</evidence>
<evidence type="ECO:0000313" key="1">
    <source>
        <dbReference type="EMBL" id="VDK22890.1"/>
    </source>
</evidence>
<proteinExistence type="predicted"/>
<dbReference type="EMBL" id="UYRR01006700">
    <property type="protein sequence ID" value="VDK22890.1"/>
    <property type="molecule type" value="Genomic_DNA"/>
</dbReference>
<dbReference type="Proteomes" id="UP000267096">
    <property type="component" value="Unassembled WGS sequence"/>
</dbReference>
<reference evidence="3" key="1">
    <citation type="submission" date="2017-02" db="UniProtKB">
        <authorList>
            <consortium name="WormBaseParasite"/>
        </authorList>
    </citation>
    <scope>IDENTIFICATION</scope>
</reference>
<protein>
    <submittedName>
        <fullName evidence="1 3">Uncharacterized protein</fullName>
    </submittedName>
</protein>
<name>A0A0M3J9D9_ANISI</name>
<evidence type="ECO:0000313" key="2">
    <source>
        <dbReference type="Proteomes" id="UP000267096"/>
    </source>
</evidence>
<sequence length="195" mass="21008">MSISTQFTIKPVHSSNKLYNNDDLSSDDENNPTVATTIRLCDKSPAQQTVYDPSETTTVTIHPAHLSTPLATSDNKTRTDKVILDKVSGSIDNADDDNDDDSCDDIISDVSVSLSAKLISHITTPKVTNSSNSKAFENSAQDDANVSASLVLVNKKIPVSAGSNAISATSSSCYYCEFFNNFSLDDHHALLRSFP</sequence>
<gene>
    <name evidence="1" type="ORF">ASIM_LOCUS4022</name>
</gene>
<reference evidence="1 2" key="2">
    <citation type="submission" date="2018-11" db="EMBL/GenBank/DDBJ databases">
        <authorList>
            <consortium name="Pathogen Informatics"/>
        </authorList>
    </citation>
    <scope>NUCLEOTIDE SEQUENCE [LARGE SCALE GENOMIC DNA]</scope>
</reference>
<dbReference type="WBParaSite" id="ASIM_0000420301-mRNA-1">
    <property type="protein sequence ID" value="ASIM_0000420301-mRNA-1"/>
    <property type="gene ID" value="ASIM_0000420301"/>
</dbReference>
<keyword evidence="2" id="KW-1185">Reference proteome</keyword>
<organism evidence="3">
    <name type="scientific">Anisakis simplex</name>
    <name type="common">Herring worm</name>
    <dbReference type="NCBI Taxonomy" id="6269"/>
    <lineage>
        <taxon>Eukaryota</taxon>
        <taxon>Metazoa</taxon>
        <taxon>Ecdysozoa</taxon>
        <taxon>Nematoda</taxon>
        <taxon>Chromadorea</taxon>
        <taxon>Rhabditida</taxon>
        <taxon>Spirurina</taxon>
        <taxon>Ascaridomorpha</taxon>
        <taxon>Ascaridoidea</taxon>
        <taxon>Anisakidae</taxon>
        <taxon>Anisakis</taxon>
        <taxon>Anisakis simplex complex</taxon>
    </lineage>
</organism>
<dbReference type="AlphaFoldDB" id="A0A0M3J9D9"/>
<accession>A0A0M3J9D9</accession>